<reference evidence="2" key="1">
    <citation type="submission" date="2007-11" db="EMBL/GenBank/DDBJ databases">
        <title>Molecular characterization of papaya ringspot virus in Korea.</title>
        <authorList>
            <person name="Choi S."/>
            <person name="Sohn S."/>
            <person name="Park J."/>
            <person name="Kim K."/>
            <person name="Lee S."/>
            <person name="Ryu K."/>
            <person name="Choi J."/>
        </authorList>
    </citation>
    <scope>NUCLEOTIDE SEQUENCE</scope>
</reference>
<accession>A9EEZ3</accession>
<organism evidence="2">
    <name type="scientific">Tobacco rattle virus</name>
    <dbReference type="NCBI Taxonomy" id="12295"/>
    <lineage>
        <taxon>Viruses</taxon>
        <taxon>Riboviria</taxon>
        <taxon>Orthornavirae</taxon>
        <taxon>Kitrinoviricota</taxon>
        <taxon>Alsuviricetes</taxon>
        <taxon>Martellivirales</taxon>
        <taxon>Virgaviridae</taxon>
        <taxon>Tobravirus</taxon>
        <taxon>Tobravirus tabaci</taxon>
    </lineage>
</organism>
<evidence type="ECO:0000313" key="2">
    <source>
        <dbReference type="EMBL" id="BAF93931.1"/>
    </source>
</evidence>
<name>A9EEZ3_9VIRU</name>
<keyword evidence="1" id="KW-0175">Coiled coil</keyword>
<proteinExistence type="predicted"/>
<protein>
    <submittedName>
        <fullName evidence="2">38K protein</fullName>
    </submittedName>
</protein>
<evidence type="ECO:0000256" key="1">
    <source>
        <dbReference type="SAM" id="Coils"/>
    </source>
</evidence>
<dbReference type="EMBL" id="AB369280">
    <property type="protein sequence ID" value="BAF93931.1"/>
    <property type="molecule type" value="Genomic_RNA"/>
</dbReference>
<feature type="coiled-coil region" evidence="1">
    <location>
        <begin position="166"/>
        <end position="221"/>
    </location>
</feature>
<sequence>MEEYRLWSKNPDYFFSDNAKLFLLHGHHDSPYYKSGEYTVFRSVNWGDPEFLMVIGMSRLLTFLSERHLCINVDGNCYSRIQEGLYYYGKFDIYSLMVGNSTQWDDFIIYRELMRVHIDFRNVLELLQLAGADRGRLFPRLRELLDLEKVVYSTSKLPDKDITLMIQNLKDQLSATTLENDNLKKEIAMLKSRVEAAQAQAQTRHLENDDLKKQIESLKKKTADVGSISEAIVQVPVVLPAKPTPKVKKYPDDYNNEELSAMSKVGDDNDFEHLSPIDKRIWGPKDIYHYVKMYYRFPQRNFIDERMSKTRKEKTDAQAVCRPA</sequence>